<protein>
    <recommendedName>
        <fullName evidence="2">DUF5681 domain-containing protein</fullName>
    </recommendedName>
</protein>
<evidence type="ECO:0000259" key="2">
    <source>
        <dbReference type="Pfam" id="PF18932"/>
    </source>
</evidence>
<dbReference type="RefSeq" id="WP_127613623.1">
    <property type="nucleotide sequence ID" value="NZ_RXOL01000010.1"/>
</dbReference>
<sequence>MAKAPARTRTRKSGASTCGKTPAASSPVGPGNPPVSTRFKPGQSGNPAGRPPKERSLLKHVENELDAEMRIKVGEEFLRLTKREALAKRMVNSALEGDAKAIAALLRLLGTASDSNENASATVPLESVMNFLTRRMPTGEGDAA</sequence>
<organism evidence="3 4">
    <name type="scientific">Croceicoccus ponticola</name>
    <dbReference type="NCBI Taxonomy" id="2217664"/>
    <lineage>
        <taxon>Bacteria</taxon>
        <taxon>Pseudomonadati</taxon>
        <taxon>Pseudomonadota</taxon>
        <taxon>Alphaproteobacteria</taxon>
        <taxon>Sphingomonadales</taxon>
        <taxon>Erythrobacteraceae</taxon>
        <taxon>Croceicoccus</taxon>
    </lineage>
</organism>
<dbReference type="OrthoDB" id="2086138at2"/>
<comment type="caution">
    <text evidence="3">The sequence shown here is derived from an EMBL/GenBank/DDBJ whole genome shotgun (WGS) entry which is preliminary data.</text>
</comment>
<feature type="compositionally biased region" description="Basic residues" evidence="1">
    <location>
        <begin position="1"/>
        <end position="12"/>
    </location>
</feature>
<dbReference type="Proteomes" id="UP000283003">
    <property type="component" value="Unassembled WGS sequence"/>
</dbReference>
<reference evidence="3 4" key="1">
    <citation type="submission" date="2018-12" db="EMBL/GenBank/DDBJ databases">
        <title>Croceicoccus ponticola sp. nov., a lipolytic bacterium isolated from seawater.</title>
        <authorList>
            <person name="Yoon J.-H."/>
        </authorList>
    </citation>
    <scope>NUCLEOTIDE SEQUENCE [LARGE SCALE GENOMIC DNA]</scope>
    <source>
        <strain evidence="3 4">GM-16</strain>
    </source>
</reference>
<accession>A0A437GW71</accession>
<keyword evidence="4" id="KW-1185">Reference proteome</keyword>
<name>A0A437GW71_9SPHN</name>
<evidence type="ECO:0000313" key="3">
    <source>
        <dbReference type="EMBL" id="RVQ65009.1"/>
    </source>
</evidence>
<dbReference type="EMBL" id="RXOL01000010">
    <property type="protein sequence ID" value="RVQ65009.1"/>
    <property type="molecule type" value="Genomic_DNA"/>
</dbReference>
<gene>
    <name evidence="3" type="ORF">EKN06_14505</name>
</gene>
<feature type="domain" description="DUF5681" evidence="2">
    <location>
        <begin position="36"/>
        <end position="110"/>
    </location>
</feature>
<evidence type="ECO:0000256" key="1">
    <source>
        <dbReference type="SAM" id="MobiDB-lite"/>
    </source>
</evidence>
<feature type="region of interest" description="Disordered" evidence="1">
    <location>
        <begin position="1"/>
        <end position="55"/>
    </location>
</feature>
<proteinExistence type="predicted"/>
<evidence type="ECO:0000313" key="4">
    <source>
        <dbReference type="Proteomes" id="UP000283003"/>
    </source>
</evidence>
<dbReference type="InterPro" id="IPR043736">
    <property type="entry name" value="DUF5681"/>
</dbReference>
<dbReference type="AlphaFoldDB" id="A0A437GW71"/>
<dbReference type="Pfam" id="PF18932">
    <property type="entry name" value="DUF5681"/>
    <property type="match status" value="1"/>
</dbReference>